<sequence>MVNKSFQPGQLVSSCAGRDRGRYFVVIEVVNDSMVKVVDGDLRRVEKPKLKNTKHLIPHNKLVKSIAEKLKSGQRITNEQVRLALKETLEEQNLNKEV</sequence>
<gene>
    <name evidence="3" type="ORF">BBF96_15980</name>
</gene>
<evidence type="ECO:0000256" key="1">
    <source>
        <dbReference type="ARBA" id="ARBA00022980"/>
    </source>
</evidence>
<evidence type="ECO:0000256" key="2">
    <source>
        <dbReference type="ARBA" id="ARBA00023274"/>
    </source>
</evidence>
<keyword evidence="2" id="KW-0687">Ribonucleoprotein</keyword>
<dbReference type="CDD" id="cd06088">
    <property type="entry name" value="KOW_RPL14"/>
    <property type="match status" value="1"/>
</dbReference>
<dbReference type="SUPFAM" id="SSF50104">
    <property type="entry name" value="Translation proteins SH3-like domain"/>
    <property type="match status" value="1"/>
</dbReference>
<dbReference type="InterPro" id="IPR014722">
    <property type="entry name" value="Rib_uL2_dom2"/>
</dbReference>
<dbReference type="EMBL" id="CP016379">
    <property type="protein sequence ID" value="AZR74739.1"/>
    <property type="molecule type" value="Genomic_DNA"/>
</dbReference>
<dbReference type="InterPro" id="IPR041985">
    <property type="entry name" value="Ribosomal_eL14_KOW"/>
</dbReference>
<dbReference type="AlphaFoldDB" id="A0A3Q9HSG3"/>
<protein>
    <submittedName>
        <fullName evidence="3">50S ribosomal protein L14</fullName>
    </submittedName>
</protein>
<dbReference type="OrthoDB" id="1683515at2"/>
<dbReference type="Gene3D" id="2.30.30.30">
    <property type="match status" value="1"/>
</dbReference>
<reference evidence="3 4" key="1">
    <citation type="submission" date="2016-07" db="EMBL/GenBank/DDBJ databases">
        <title>Genome and transcriptome analysis of iron-reducing fermentative bacteria Anoxybacter fermentans.</title>
        <authorList>
            <person name="Zeng X."/>
            <person name="Shao Z."/>
        </authorList>
    </citation>
    <scope>NUCLEOTIDE SEQUENCE [LARGE SCALE GENOMIC DNA]</scope>
    <source>
        <strain evidence="3 4">DY22613</strain>
    </source>
</reference>
<dbReference type="GO" id="GO:0005840">
    <property type="term" value="C:ribosome"/>
    <property type="evidence" value="ECO:0007669"/>
    <property type="project" value="UniProtKB-KW"/>
</dbReference>
<dbReference type="GO" id="GO:1990904">
    <property type="term" value="C:ribonucleoprotein complex"/>
    <property type="evidence" value="ECO:0007669"/>
    <property type="project" value="UniProtKB-KW"/>
</dbReference>
<dbReference type="RefSeq" id="WP_127018107.1">
    <property type="nucleotide sequence ID" value="NZ_CP016379.1"/>
</dbReference>
<name>A0A3Q9HSG3_9FIRM</name>
<dbReference type="InterPro" id="IPR008991">
    <property type="entry name" value="Translation_prot_SH3-like_sf"/>
</dbReference>
<keyword evidence="4" id="KW-1185">Reference proteome</keyword>
<dbReference type="Proteomes" id="UP000267250">
    <property type="component" value="Chromosome"/>
</dbReference>
<proteinExistence type="predicted"/>
<evidence type="ECO:0000313" key="4">
    <source>
        <dbReference type="Proteomes" id="UP000267250"/>
    </source>
</evidence>
<accession>A0A3Q9HSG3</accession>
<organism evidence="3 4">
    <name type="scientific">Anoxybacter fermentans</name>
    <dbReference type="NCBI Taxonomy" id="1323375"/>
    <lineage>
        <taxon>Bacteria</taxon>
        <taxon>Bacillati</taxon>
        <taxon>Bacillota</taxon>
        <taxon>Clostridia</taxon>
        <taxon>Halanaerobiales</taxon>
        <taxon>Anoxybacter</taxon>
    </lineage>
</organism>
<keyword evidence="1 3" id="KW-0689">Ribosomal protein</keyword>
<evidence type="ECO:0000313" key="3">
    <source>
        <dbReference type="EMBL" id="AZR74739.1"/>
    </source>
</evidence>
<dbReference type="KEGG" id="aft:BBF96_15980"/>
<dbReference type="PROSITE" id="PS51257">
    <property type="entry name" value="PROKAR_LIPOPROTEIN"/>
    <property type="match status" value="1"/>
</dbReference>